<dbReference type="AlphaFoldDB" id="A0A6C0JA59"/>
<dbReference type="InterPro" id="IPR000836">
    <property type="entry name" value="PRTase_dom"/>
</dbReference>
<organism evidence="4">
    <name type="scientific">viral metagenome</name>
    <dbReference type="NCBI Taxonomy" id="1070528"/>
    <lineage>
        <taxon>unclassified sequences</taxon>
        <taxon>metagenomes</taxon>
        <taxon>organismal metagenomes</taxon>
    </lineage>
</organism>
<dbReference type="PANTHER" id="PTHR43864:SF1">
    <property type="entry name" value="XANTHINE PHOSPHORIBOSYLTRANSFERASE"/>
    <property type="match status" value="1"/>
</dbReference>
<dbReference type="CDD" id="cd06223">
    <property type="entry name" value="PRTases_typeI"/>
    <property type="match status" value="1"/>
</dbReference>
<feature type="domain" description="Phosphoribosyltransferase" evidence="3">
    <location>
        <begin position="27"/>
        <end position="79"/>
    </location>
</feature>
<dbReference type="SUPFAM" id="SSF53271">
    <property type="entry name" value="PRTase-like"/>
    <property type="match status" value="1"/>
</dbReference>
<keyword evidence="1" id="KW-0808">Transferase</keyword>
<evidence type="ECO:0000313" key="4">
    <source>
        <dbReference type="EMBL" id="QHU00858.1"/>
    </source>
</evidence>
<dbReference type="Gene3D" id="3.40.50.2020">
    <property type="match status" value="1"/>
</dbReference>
<sequence length="93" mass="10130">MVSVSYGTEYSKSELYVLDDVIMSWDRVLIIDDLVATGGSIAAAATLIEKFNASIVGALTAIQLKEFSDSQVRKDIKVYSLYQAETDGKLTST</sequence>
<evidence type="ECO:0000259" key="3">
    <source>
        <dbReference type="Pfam" id="PF00156"/>
    </source>
</evidence>
<dbReference type="GO" id="GO:0006166">
    <property type="term" value="P:purine ribonucleoside salvage"/>
    <property type="evidence" value="ECO:0007669"/>
    <property type="project" value="UniProtKB-KW"/>
</dbReference>
<name>A0A6C0JA59_9ZZZZ</name>
<protein>
    <recommendedName>
        <fullName evidence="3">Phosphoribosyltransferase domain-containing protein</fullName>
    </recommendedName>
</protein>
<evidence type="ECO:0000256" key="1">
    <source>
        <dbReference type="ARBA" id="ARBA00022679"/>
    </source>
</evidence>
<dbReference type="InterPro" id="IPR050118">
    <property type="entry name" value="Pur/Pyrimidine_PRTase"/>
</dbReference>
<dbReference type="EMBL" id="MN740330">
    <property type="protein sequence ID" value="QHU00858.1"/>
    <property type="molecule type" value="Genomic_DNA"/>
</dbReference>
<dbReference type="PANTHER" id="PTHR43864">
    <property type="entry name" value="HYPOXANTHINE/GUANINE PHOSPHORIBOSYLTRANSFERASE"/>
    <property type="match status" value="1"/>
</dbReference>
<keyword evidence="2" id="KW-0660">Purine salvage</keyword>
<reference evidence="4" key="1">
    <citation type="journal article" date="2020" name="Nature">
        <title>Giant virus diversity and host interactions through global metagenomics.</title>
        <authorList>
            <person name="Schulz F."/>
            <person name="Roux S."/>
            <person name="Paez-Espino D."/>
            <person name="Jungbluth S."/>
            <person name="Walsh D.A."/>
            <person name="Denef V.J."/>
            <person name="McMahon K.D."/>
            <person name="Konstantinidis K.T."/>
            <person name="Eloe-Fadrosh E.A."/>
            <person name="Kyrpides N.C."/>
            <person name="Woyke T."/>
        </authorList>
    </citation>
    <scope>NUCLEOTIDE SEQUENCE</scope>
    <source>
        <strain evidence="4">GVMAG-M-3300025860-20</strain>
    </source>
</reference>
<dbReference type="InterPro" id="IPR029057">
    <property type="entry name" value="PRTase-like"/>
</dbReference>
<accession>A0A6C0JA59</accession>
<dbReference type="Pfam" id="PF00156">
    <property type="entry name" value="Pribosyltran"/>
    <property type="match status" value="1"/>
</dbReference>
<dbReference type="GO" id="GO:0016740">
    <property type="term" value="F:transferase activity"/>
    <property type="evidence" value="ECO:0007669"/>
    <property type="project" value="UniProtKB-KW"/>
</dbReference>
<evidence type="ECO:0000256" key="2">
    <source>
        <dbReference type="ARBA" id="ARBA00022726"/>
    </source>
</evidence>
<proteinExistence type="predicted"/>